<sequence>MEKEEKDIRFVAQFYRENRLNTTKAWQKLGIRKERNHATLLYRLTAIAAVVGLIAGFSWWWMYDRQDWIVIASPTRTVKEITLPDDSRITLAENSTLRYDRKAYGKKNRNVALDGKAYFSVVHQEQCPFTVQTELANIQVLGTRFQVTAKADQTSATVESGKVLFYNKEQKEAILTKGMHASINQQGQMRIDKQSDPNAFAWKTRVFVYNETSLKKVVEELEAVYKVHINRVPQETHYLTASFDNIPVEEIIEIINQTLDTKLDITK</sequence>
<evidence type="ECO:0000259" key="2">
    <source>
        <dbReference type="Pfam" id="PF04773"/>
    </source>
</evidence>
<reference evidence="4 5" key="1">
    <citation type="submission" date="2019-04" db="EMBL/GenBank/DDBJ databases">
        <title>Microbes associate with the intestines of laboratory mice.</title>
        <authorList>
            <person name="Navarre W."/>
            <person name="Wong E."/>
            <person name="Huang K."/>
            <person name="Tropini C."/>
            <person name="Ng K."/>
            <person name="Yu B."/>
        </authorList>
    </citation>
    <scope>NUCLEOTIDE SEQUENCE [LARGE SCALE GENOMIC DNA]</scope>
    <source>
        <strain evidence="4 5">NM22_B1</strain>
    </source>
</reference>
<gene>
    <name evidence="4" type="ORF">E5339_06515</name>
</gene>
<dbReference type="GO" id="GO:0016989">
    <property type="term" value="F:sigma factor antagonist activity"/>
    <property type="evidence" value="ECO:0007669"/>
    <property type="project" value="TreeGrafter"/>
</dbReference>
<protein>
    <submittedName>
        <fullName evidence="4">DUF4974 domain-containing protein</fullName>
    </submittedName>
</protein>
<dbReference type="InterPro" id="IPR012373">
    <property type="entry name" value="Ferrdict_sens_TM"/>
</dbReference>
<keyword evidence="1" id="KW-1133">Transmembrane helix</keyword>
<dbReference type="EMBL" id="SRYJ01000011">
    <property type="protein sequence ID" value="TGY71571.1"/>
    <property type="molecule type" value="Genomic_DNA"/>
</dbReference>
<dbReference type="PANTHER" id="PTHR30273">
    <property type="entry name" value="PERIPLASMIC SIGNAL SENSOR AND SIGMA FACTOR ACTIVATOR FECR-RELATED"/>
    <property type="match status" value="1"/>
</dbReference>
<dbReference type="Proteomes" id="UP000310760">
    <property type="component" value="Unassembled WGS sequence"/>
</dbReference>
<feature type="domain" description="FecR protein" evidence="2">
    <location>
        <begin position="73"/>
        <end position="163"/>
    </location>
</feature>
<keyword evidence="1" id="KW-0812">Transmembrane</keyword>
<organism evidence="4 5">
    <name type="scientific">Phocaeicola sartorii</name>
    <dbReference type="NCBI Taxonomy" id="671267"/>
    <lineage>
        <taxon>Bacteria</taxon>
        <taxon>Pseudomonadati</taxon>
        <taxon>Bacteroidota</taxon>
        <taxon>Bacteroidia</taxon>
        <taxon>Bacteroidales</taxon>
        <taxon>Bacteroidaceae</taxon>
        <taxon>Phocaeicola</taxon>
    </lineage>
</organism>
<evidence type="ECO:0000259" key="3">
    <source>
        <dbReference type="Pfam" id="PF16344"/>
    </source>
</evidence>
<feature type="domain" description="Protein FecR C-terminal" evidence="3">
    <location>
        <begin position="207"/>
        <end position="265"/>
    </location>
</feature>
<evidence type="ECO:0000256" key="1">
    <source>
        <dbReference type="SAM" id="Phobius"/>
    </source>
</evidence>
<dbReference type="Gene3D" id="2.60.120.1440">
    <property type="match status" value="1"/>
</dbReference>
<proteinExistence type="predicted"/>
<name>A0A4S2FQX7_9BACT</name>
<dbReference type="InterPro" id="IPR006860">
    <property type="entry name" value="FecR"/>
</dbReference>
<dbReference type="RefSeq" id="WP_135950880.1">
    <property type="nucleotide sequence ID" value="NZ_CAPOAU010000034.1"/>
</dbReference>
<dbReference type="Gene3D" id="3.55.50.30">
    <property type="match status" value="1"/>
</dbReference>
<dbReference type="Pfam" id="PF04773">
    <property type="entry name" value="FecR"/>
    <property type="match status" value="1"/>
</dbReference>
<accession>A0A4S2FQX7</accession>
<evidence type="ECO:0000313" key="4">
    <source>
        <dbReference type="EMBL" id="TGY71571.1"/>
    </source>
</evidence>
<dbReference type="InterPro" id="IPR032508">
    <property type="entry name" value="FecR_C"/>
</dbReference>
<evidence type="ECO:0000313" key="5">
    <source>
        <dbReference type="Proteomes" id="UP000310760"/>
    </source>
</evidence>
<dbReference type="Pfam" id="PF16344">
    <property type="entry name" value="FecR_C"/>
    <property type="match status" value="1"/>
</dbReference>
<feature type="transmembrane region" description="Helical" evidence="1">
    <location>
        <begin position="40"/>
        <end position="62"/>
    </location>
</feature>
<comment type="caution">
    <text evidence="4">The sequence shown here is derived from an EMBL/GenBank/DDBJ whole genome shotgun (WGS) entry which is preliminary data.</text>
</comment>
<dbReference type="AlphaFoldDB" id="A0A4S2FQX7"/>
<keyword evidence="1" id="KW-0472">Membrane</keyword>
<dbReference type="PANTHER" id="PTHR30273:SF2">
    <property type="entry name" value="PROTEIN FECR"/>
    <property type="match status" value="1"/>
</dbReference>